<dbReference type="Pfam" id="PF01546">
    <property type="entry name" value="Peptidase_M20"/>
    <property type="match status" value="1"/>
</dbReference>
<comment type="caution">
    <text evidence="4">The sequence shown here is derived from an EMBL/GenBank/DDBJ whole genome shotgun (WGS) entry which is preliminary data.</text>
</comment>
<dbReference type="GO" id="GO:0046872">
    <property type="term" value="F:metal ion binding"/>
    <property type="evidence" value="ECO:0007669"/>
    <property type="project" value="UniProtKB-KW"/>
</dbReference>
<dbReference type="PIRSF" id="PIRSF005962">
    <property type="entry name" value="Pept_M20D_amidohydro"/>
    <property type="match status" value="1"/>
</dbReference>
<dbReference type="AlphaFoldDB" id="A0A2W5C0C1"/>
<dbReference type="InterPro" id="IPR036264">
    <property type="entry name" value="Bact_exopeptidase_dim_dom"/>
</dbReference>
<dbReference type="InterPro" id="IPR017439">
    <property type="entry name" value="Amidohydrolase"/>
</dbReference>
<dbReference type="CDD" id="cd05666">
    <property type="entry name" value="M20_Acy1-like"/>
    <property type="match status" value="1"/>
</dbReference>
<keyword evidence="2" id="KW-0479">Metal-binding</keyword>
<accession>A0A2W5C0C1</accession>
<evidence type="ECO:0000256" key="1">
    <source>
        <dbReference type="ARBA" id="ARBA00022801"/>
    </source>
</evidence>
<feature type="binding site" evidence="2">
    <location>
        <position position="103"/>
    </location>
    <ligand>
        <name>Mn(2+)</name>
        <dbReference type="ChEBI" id="CHEBI:29035"/>
        <label>2</label>
    </ligand>
</feature>
<proteinExistence type="predicted"/>
<dbReference type="PANTHER" id="PTHR11014:SF63">
    <property type="entry name" value="METALLOPEPTIDASE, PUTATIVE (AFU_ORTHOLOGUE AFUA_6G09600)-RELATED"/>
    <property type="match status" value="1"/>
</dbReference>
<evidence type="ECO:0000256" key="2">
    <source>
        <dbReference type="PIRSR" id="PIRSR005962-1"/>
    </source>
</evidence>
<evidence type="ECO:0000313" key="5">
    <source>
        <dbReference type="Proteomes" id="UP000249557"/>
    </source>
</evidence>
<dbReference type="PANTHER" id="PTHR11014">
    <property type="entry name" value="PEPTIDASE M20 FAMILY MEMBER"/>
    <property type="match status" value="1"/>
</dbReference>
<organism evidence="4 5">
    <name type="scientific">Micavibrio aeruginosavorus</name>
    <dbReference type="NCBI Taxonomy" id="349221"/>
    <lineage>
        <taxon>Bacteria</taxon>
        <taxon>Pseudomonadati</taxon>
        <taxon>Bdellovibrionota</taxon>
        <taxon>Bdellovibrionia</taxon>
        <taxon>Bdellovibrionales</taxon>
        <taxon>Pseudobdellovibrionaceae</taxon>
        <taxon>Micavibrio</taxon>
    </lineage>
</organism>
<dbReference type="InterPro" id="IPR002933">
    <property type="entry name" value="Peptidase_M20"/>
</dbReference>
<dbReference type="SUPFAM" id="SSF55031">
    <property type="entry name" value="Bacterial exopeptidase dimerisation domain"/>
    <property type="match status" value="1"/>
</dbReference>
<feature type="binding site" evidence="2">
    <location>
        <position position="138"/>
    </location>
    <ligand>
        <name>Mn(2+)</name>
        <dbReference type="ChEBI" id="CHEBI:29035"/>
        <label>2</label>
    </ligand>
</feature>
<dbReference type="Gene3D" id="3.40.630.10">
    <property type="entry name" value="Zn peptidases"/>
    <property type="match status" value="1"/>
</dbReference>
<dbReference type="FunFam" id="3.30.70.360:FF:000001">
    <property type="entry name" value="N-acetyldiaminopimelate deacetylase"/>
    <property type="match status" value="1"/>
</dbReference>
<keyword evidence="1 4" id="KW-0378">Hydrolase</keyword>
<dbReference type="Gene3D" id="3.30.70.360">
    <property type="match status" value="1"/>
</dbReference>
<evidence type="ECO:0000313" key="4">
    <source>
        <dbReference type="EMBL" id="PZO87468.1"/>
    </source>
</evidence>
<evidence type="ECO:0000259" key="3">
    <source>
        <dbReference type="Pfam" id="PF07687"/>
    </source>
</evidence>
<feature type="binding site" evidence="2">
    <location>
        <position position="105"/>
    </location>
    <ligand>
        <name>Mn(2+)</name>
        <dbReference type="ChEBI" id="CHEBI:29035"/>
        <label>2</label>
    </ligand>
</feature>
<gene>
    <name evidence="4" type="ORF">DI626_03885</name>
</gene>
<feature type="domain" description="Peptidase M20 dimerisation" evidence="3">
    <location>
        <begin position="186"/>
        <end position="280"/>
    </location>
</feature>
<dbReference type="Proteomes" id="UP000249557">
    <property type="component" value="Unassembled WGS sequence"/>
</dbReference>
<dbReference type="Pfam" id="PF07687">
    <property type="entry name" value="M20_dimer"/>
    <property type="match status" value="1"/>
</dbReference>
<dbReference type="GO" id="GO:0050118">
    <property type="term" value="F:N-acetyldiaminopimelate deacetylase activity"/>
    <property type="evidence" value="ECO:0007669"/>
    <property type="project" value="UniProtKB-ARBA"/>
</dbReference>
<comment type="cofactor">
    <cofactor evidence="2">
        <name>Mn(2+)</name>
        <dbReference type="ChEBI" id="CHEBI:29035"/>
    </cofactor>
    <text evidence="2">The Mn(2+) ion enhances activity.</text>
</comment>
<sequence>MSLVNSIASMKDEIAAYRRELHQNPQTSYEETFASGFVAKKLTEWGIPFKSGIAVTGIVATIEGQKNTSGRAIGLRADMDALDMTETSGQPWASKNPGKMHGCGHDGHTAMLLGAAKYLSETRNFDGKVHLIFQPAEEGGAGAIRMIAEGLFKDFPMNAVFGMHNWPGMEIGTIGLRPGPIMASSDSFEMTITGKGGHAAMPNRSIDPIVAGSHIVAALQTIVSRQIDPVDQAVVSVTNFHAGSGASNVIPDAAKLSGTFRAFRVETRALIKRRIGEIAKGVGETLGVKIDYVVNDGYDPTINSVDESITCANIARALVGEANVDANVEPCMGAEDFGAMLQEVPGCYIWMGQGLPAQPDSPHSKGLHNAGYDFNDDIIPAGIEYWARVTEEFLPLAK</sequence>
<dbReference type="SUPFAM" id="SSF53187">
    <property type="entry name" value="Zn-dependent exopeptidases"/>
    <property type="match status" value="1"/>
</dbReference>
<dbReference type="NCBIfam" id="TIGR01891">
    <property type="entry name" value="amidohydrolases"/>
    <property type="match status" value="1"/>
</dbReference>
<keyword evidence="2" id="KW-0464">Manganese</keyword>
<dbReference type="GO" id="GO:0019877">
    <property type="term" value="P:diaminopimelate biosynthetic process"/>
    <property type="evidence" value="ECO:0007669"/>
    <property type="project" value="UniProtKB-ARBA"/>
</dbReference>
<dbReference type="EMBL" id="QFNK01000056">
    <property type="protein sequence ID" value="PZO87468.1"/>
    <property type="molecule type" value="Genomic_DNA"/>
</dbReference>
<name>A0A2W5C0C1_9BACT</name>
<reference evidence="4 5" key="1">
    <citation type="submission" date="2017-08" db="EMBL/GenBank/DDBJ databases">
        <title>Infants hospitalized years apart are colonized by the same room-sourced microbial strains.</title>
        <authorList>
            <person name="Brooks B."/>
            <person name="Olm M.R."/>
            <person name="Firek B.A."/>
            <person name="Baker R."/>
            <person name="Thomas B.C."/>
            <person name="Morowitz M.J."/>
            <person name="Banfield J.F."/>
        </authorList>
    </citation>
    <scope>NUCLEOTIDE SEQUENCE [LARGE SCALE GENOMIC DNA]</scope>
    <source>
        <strain evidence="4">S2_018_000_R2_104</strain>
    </source>
</reference>
<dbReference type="InterPro" id="IPR011650">
    <property type="entry name" value="Peptidase_M20_dimer"/>
</dbReference>
<protein>
    <submittedName>
        <fullName evidence="4">Amidohydrolase</fullName>
    </submittedName>
</protein>
<feature type="binding site" evidence="2">
    <location>
        <position position="164"/>
    </location>
    <ligand>
        <name>Mn(2+)</name>
        <dbReference type="ChEBI" id="CHEBI:29035"/>
        <label>2</label>
    </ligand>
</feature>
<feature type="binding site" evidence="2">
    <location>
        <position position="368"/>
    </location>
    <ligand>
        <name>Mn(2+)</name>
        <dbReference type="ChEBI" id="CHEBI:29035"/>
        <label>2</label>
    </ligand>
</feature>